<keyword evidence="2" id="KW-0949">S-adenosyl-L-methionine</keyword>
<dbReference type="InterPro" id="IPR013785">
    <property type="entry name" value="Aldolase_TIM"/>
</dbReference>
<accession>A0A380FJM3</accession>
<evidence type="ECO:0000256" key="3">
    <source>
        <dbReference type="ARBA" id="ARBA00022723"/>
    </source>
</evidence>
<dbReference type="GO" id="GO:0051539">
    <property type="term" value="F:4 iron, 4 sulfur cluster binding"/>
    <property type="evidence" value="ECO:0007669"/>
    <property type="project" value="UniProtKB-KW"/>
</dbReference>
<dbReference type="GO" id="GO:0003824">
    <property type="term" value="F:catalytic activity"/>
    <property type="evidence" value="ECO:0007669"/>
    <property type="project" value="InterPro"/>
</dbReference>
<dbReference type="Gene3D" id="3.20.20.70">
    <property type="entry name" value="Aldolase class I"/>
    <property type="match status" value="1"/>
</dbReference>
<dbReference type="SFLD" id="SFLDS00029">
    <property type="entry name" value="Radical_SAM"/>
    <property type="match status" value="1"/>
</dbReference>
<dbReference type="PANTHER" id="PTHR42836:SF2">
    <property type="entry name" value="PROTEIN YFKA-RELATED"/>
    <property type="match status" value="1"/>
</dbReference>
<gene>
    <name evidence="6" type="ORF">NCTC12195_03458</name>
</gene>
<protein>
    <submittedName>
        <fullName evidence="6">Radical SAM domain-containing protein</fullName>
    </submittedName>
</protein>
<dbReference type="PANTHER" id="PTHR42836">
    <property type="entry name" value="7-CARBOXY-7-DEAZAGUANINE SYNTHASE"/>
    <property type="match status" value="1"/>
</dbReference>
<dbReference type="InterPro" id="IPR007197">
    <property type="entry name" value="rSAM"/>
</dbReference>
<keyword evidence="5" id="KW-0411">Iron-sulfur</keyword>
<evidence type="ECO:0000256" key="1">
    <source>
        <dbReference type="ARBA" id="ARBA00022485"/>
    </source>
</evidence>
<keyword evidence="3" id="KW-0479">Metal-binding</keyword>
<dbReference type="AlphaFoldDB" id="A0A380FJM3"/>
<dbReference type="InterPro" id="IPR058240">
    <property type="entry name" value="rSAM_sf"/>
</dbReference>
<evidence type="ECO:0000313" key="6">
    <source>
        <dbReference type="EMBL" id="SUM33950.1"/>
    </source>
</evidence>
<evidence type="ECO:0000313" key="7">
    <source>
        <dbReference type="Proteomes" id="UP000255277"/>
    </source>
</evidence>
<sequence length="94" mass="11016">MLNTYSVNTKKPITITNDPWESYNDIQAHNQLTLSNIEFTTTNLCNMRCSHCAVGYTLQTTDPDPLPMDLIYRRLDEIPHLKNDVNYWWRANVL</sequence>
<dbReference type="EMBL" id="UHDK01000001">
    <property type="protein sequence ID" value="SUM33950.1"/>
    <property type="molecule type" value="Genomic_DNA"/>
</dbReference>
<dbReference type="GO" id="GO:0046872">
    <property type="term" value="F:metal ion binding"/>
    <property type="evidence" value="ECO:0007669"/>
    <property type="project" value="UniProtKB-KW"/>
</dbReference>
<evidence type="ECO:0000256" key="2">
    <source>
        <dbReference type="ARBA" id="ARBA00022691"/>
    </source>
</evidence>
<organism evidence="6 7">
    <name type="scientific">Staphylococcus gallinarum</name>
    <dbReference type="NCBI Taxonomy" id="1293"/>
    <lineage>
        <taxon>Bacteria</taxon>
        <taxon>Bacillati</taxon>
        <taxon>Bacillota</taxon>
        <taxon>Bacilli</taxon>
        <taxon>Bacillales</taxon>
        <taxon>Staphylococcaceae</taxon>
        <taxon>Staphylococcus</taxon>
    </lineage>
</organism>
<dbReference type="SUPFAM" id="SSF102114">
    <property type="entry name" value="Radical SAM enzymes"/>
    <property type="match status" value="1"/>
</dbReference>
<evidence type="ECO:0000256" key="4">
    <source>
        <dbReference type="ARBA" id="ARBA00023004"/>
    </source>
</evidence>
<keyword evidence="4" id="KW-0408">Iron</keyword>
<reference evidence="6 7" key="1">
    <citation type="submission" date="2018-06" db="EMBL/GenBank/DDBJ databases">
        <authorList>
            <consortium name="Pathogen Informatics"/>
            <person name="Doyle S."/>
        </authorList>
    </citation>
    <scope>NUCLEOTIDE SEQUENCE [LARGE SCALE GENOMIC DNA]</scope>
    <source>
        <strain evidence="6 7">NCTC12195</strain>
    </source>
</reference>
<proteinExistence type="predicted"/>
<evidence type="ECO:0000256" key="5">
    <source>
        <dbReference type="ARBA" id="ARBA00023014"/>
    </source>
</evidence>
<keyword evidence="1" id="KW-0004">4Fe-4S</keyword>
<dbReference type="Proteomes" id="UP000255277">
    <property type="component" value="Unassembled WGS sequence"/>
</dbReference>
<name>A0A380FJM3_STAGA</name>